<dbReference type="InterPro" id="IPR029060">
    <property type="entry name" value="PIN-like_dom_sf"/>
</dbReference>
<keyword evidence="6 8" id="KW-0460">Magnesium</keyword>
<comment type="caution">
    <text evidence="10">The sequence shown here is derived from an EMBL/GenBank/DDBJ whole genome shotgun (WGS) entry which is preliminary data.</text>
</comment>
<keyword evidence="2 8" id="KW-1277">Toxin-antitoxin system</keyword>
<keyword evidence="4 8" id="KW-0479">Metal-binding</keyword>
<evidence type="ECO:0000256" key="8">
    <source>
        <dbReference type="HAMAP-Rule" id="MF_00265"/>
    </source>
</evidence>
<keyword evidence="5 8" id="KW-0378">Hydrolase</keyword>
<evidence type="ECO:0000256" key="2">
    <source>
        <dbReference type="ARBA" id="ARBA00022649"/>
    </source>
</evidence>
<dbReference type="EMBL" id="JBEZFP010000088">
    <property type="protein sequence ID" value="MEU8137429.1"/>
    <property type="molecule type" value="Genomic_DNA"/>
</dbReference>
<feature type="binding site" evidence="8">
    <location>
        <position position="9"/>
    </location>
    <ligand>
        <name>Mg(2+)</name>
        <dbReference type="ChEBI" id="CHEBI:18420"/>
    </ligand>
</feature>
<proteinExistence type="inferred from homology"/>
<dbReference type="PANTHER" id="PTHR33653:SF1">
    <property type="entry name" value="RIBONUCLEASE VAPC2"/>
    <property type="match status" value="1"/>
</dbReference>
<keyword evidence="8" id="KW-0800">Toxin</keyword>
<protein>
    <recommendedName>
        <fullName evidence="8">Ribonuclease VapC</fullName>
        <shortName evidence="8">RNase VapC</shortName>
        <ecNumber evidence="8">3.1.-.-</ecNumber>
    </recommendedName>
    <alternativeName>
        <fullName evidence="8">Toxin VapC</fullName>
    </alternativeName>
</protein>
<dbReference type="CDD" id="cd18755">
    <property type="entry name" value="PIN_MtVapC3_VapC21-like"/>
    <property type="match status" value="1"/>
</dbReference>
<dbReference type="InterPro" id="IPR050556">
    <property type="entry name" value="Type_II_TA_system_RNase"/>
</dbReference>
<reference evidence="10 11" key="1">
    <citation type="submission" date="2024-06" db="EMBL/GenBank/DDBJ databases">
        <title>The Natural Products Discovery Center: Release of the First 8490 Sequenced Strains for Exploring Actinobacteria Biosynthetic Diversity.</title>
        <authorList>
            <person name="Kalkreuter E."/>
            <person name="Kautsar S.A."/>
            <person name="Yang D."/>
            <person name="Bader C.D."/>
            <person name="Teijaro C.N."/>
            <person name="Fluegel L."/>
            <person name="Davis C.M."/>
            <person name="Simpson J.R."/>
            <person name="Lauterbach L."/>
            <person name="Steele A.D."/>
            <person name="Gui C."/>
            <person name="Meng S."/>
            <person name="Li G."/>
            <person name="Viehrig K."/>
            <person name="Ye F."/>
            <person name="Su P."/>
            <person name="Kiefer A.F."/>
            <person name="Nichols A."/>
            <person name="Cepeda A.J."/>
            <person name="Yan W."/>
            <person name="Fan B."/>
            <person name="Jiang Y."/>
            <person name="Adhikari A."/>
            <person name="Zheng C.-J."/>
            <person name="Schuster L."/>
            <person name="Cowan T.M."/>
            <person name="Smanski M.J."/>
            <person name="Chevrette M.G."/>
            <person name="De Carvalho L.P.S."/>
            <person name="Shen B."/>
        </authorList>
    </citation>
    <scope>NUCLEOTIDE SEQUENCE [LARGE SCALE GENOMIC DNA]</scope>
    <source>
        <strain evidence="10 11">NPDC048946</strain>
    </source>
</reference>
<comment type="cofactor">
    <cofactor evidence="1 8">
        <name>Mg(2+)</name>
        <dbReference type="ChEBI" id="CHEBI:18420"/>
    </cofactor>
</comment>
<evidence type="ECO:0000259" key="9">
    <source>
        <dbReference type="Pfam" id="PF01850"/>
    </source>
</evidence>
<dbReference type="EC" id="3.1.-.-" evidence="8"/>
<evidence type="ECO:0000256" key="6">
    <source>
        <dbReference type="ARBA" id="ARBA00022842"/>
    </source>
</evidence>
<dbReference type="PANTHER" id="PTHR33653">
    <property type="entry name" value="RIBONUCLEASE VAPC2"/>
    <property type="match status" value="1"/>
</dbReference>
<dbReference type="Gene3D" id="3.40.50.1010">
    <property type="entry name" value="5'-nuclease"/>
    <property type="match status" value="1"/>
</dbReference>
<dbReference type="Proteomes" id="UP001551482">
    <property type="component" value="Unassembled WGS sequence"/>
</dbReference>
<feature type="binding site" evidence="8">
    <location>
        <position position="97"/>
    </location>
    <ligand>
        <name>Mg(2+)</name>
        <dbReference type="ChEBI" id="CHEBI:18420"/>
    </ligand>
</feature>
<evidence type="ECO:0000313" key="11">
    <source>
        <dbReference type="Proteomes" id="UP001551482"/>
    </source>
</evidence>
<keyword evidence="3 8" id="KW-0540">Nuclease</keyword>
<keyword evidence="11" id="KW-1185">Reference proteome</keyword>
<organism evidence="10 11">
    <name type="scientific">Streptodolium elevatio</name>
    <dbReference type="NCBI Taxonomy" id="3157996"/>
    <lineage>
        <taxon>Bacteria</taxon>
        <taxon>Bacillati</taxon>
        <taxon>Actinomycetota</taxon>
        <taxon>Actinomycetes</taxon>
        <taxon>Kitasatosporales</taxon>
        <taxon>Streptomycetaceae</taxon>
        <taxon>Streptodolium</taxon>
    </lineage>
</organism>
<evidence type="ECO:0000313" key="10">
    <source>
        <dbReference type="EMBL" id="MEU8137429.1"/>
    </source>
</evidence>
<comment type="function">
    <text evidence="8">Toxic component of a toxin-antitoxin (TA) system. An RNase.</text>
</comment>
<dbReference type="RefSeq" id="WP_358359313.1">
    <property type="nucleotide sequence ID" value="NZ_JBEZFP010000088.1"/>
</dbReference>
<sequence length="139" mass="15573">MTTSRYLVDKSALARWNRPAVGEVLSDLSHRGLLAVTGVVEYEVLYSARSLDEARRMRRLLSGFDYVHCGDEVWDRVREVQVRAIEKGFHRALSMADALIAAAAERHDLVVLHYDGDYDMIASITGQPTQWVVPAGQAD</sequence>
<dbReference type="Pfam" id="PF01850">
    <property type="entry name" value="PIN"/>
    <property type="match status" value="1"/>
</dbReference>
<comment type="similarity">
    <text evidence="7 8">Belongs to the PINc/VapC protein family.</text>
</comment>
<dbReference type="InterPro" id="IPR022907">
    <property type="entry name" value="VapC_family"/>
</dbReference>
<gene>
    <name evidence="8" type="primary">vapC</name>
    <name evidence="10" type="ORF">AB0C36_28440</name>
</gene>
<evidence type="ECO:0000256" key="5">
    <source>
        <dbReference type="ARBA" id="ARBA00022801"/>
    </source>
</evidence>
<name>A0ABV3DNU8_9ACTN</name>
<evidence type="ECO:0000256" key="7">
    <source>
        <dbReference type="ARBA" id="ARBA00038093"/>
    </source>
</evidence>
<evidence type="ECO:0000256" key="4">
    <source>
        <dbReference type="ARBA" id="ARBA00022723"/>
    </source>
</evidence>
<dbReference type="SUPFAM" id="SSF88723">
    <property type="entry name" value="PIN domain-like"/>
    <property type="match status" value="1"/>
</dbReference>
<accession>A0ABV3DNU8</accession>
<dbReference type="InterPro" id="IPR002716">
    <property type="entry name" value="PIN_dom"/>
</dbReference>
<evidence type="ECO:0000256" key="3">
    <source>
        <dbReference type="ARBA" id="ARBA00022722"/>
    </source>
</evidence>
<feature type="domain" description="PIN" evidence="9">
    <location>
        <begin position="6"/>
        <end position="121"/>
    </location>
</feature>
<dbReference type="HAMAP" id="MF_00265">
    <property type="entry name" value="VapC_Nob1"/>
    <property type="match status" value="1"/>
</dbReference>
<evidence type="ECO:0000256" key="1">
    <source>
        <dbReference type="ARBA" id="ARBA00001946"/>
    </source>
</evidence>